<dbReference type="RefSeq" id="WP_171672702.1">
    <property type="nucleotide sequence ID" value="NZ_BAAAGT010000002.1"/>
</dbReference>
<dbReference type="NCBIfam" id="TIGR01643">
    <property type="entry name" value="YD_repeat_2x"/>
    <property type="match status" value="4"/>
</dbReference>
<dbReference type="Pfam" id="PF12256">
    <property type="entry name" value="TcdB_toxin_midN"/>
    <property type="match status" value="1"/>
</dbReference>
<evidence type="ECO:0000259" key="8">
    <source>
        <dbReference type="Pfam" id="PF25023"/>
    </source>
</evidence>
<dbReference type="PANTHER" id="PTHR32305:SF17">
    <property type="entry name" value="TRNA NUCLEASE WAPA"/>
    <property type="match status" value="1"/>
</dbReference>
<dbReference type="NCBIfam" id="TIGR03696">
    <property type="entry name" value="Rhs_assc_core"/>
    <property type="match status" value="1"/>
</dbReference>
<dbReference type="InterPro" id="IPR050708">
    <property type="entry name" value="T6SS_VgrG/RHS"/>
</dbReference>
<dbReference type="Pfam" id="PF05593">
    <property type="entry name" value="RHS_repeat"/>
    <property type="match status" value="1"/>
</dbReference>
<dbReference type="InterPro" id="IPR028994">
    <property type="entry name" value="Integrin_alpha_N"/>
</dbReference>
<dbReference type="InterPro" id="IPR056823">
    <property type="entry name" value="TEN-like_YD-shell"/>
</dbReference>
<feature type="domain" description="Teneurin-like YD-shell" evidence="8">
    <location>
        <begin position="1409"/>
        <end position="1684"/>
    </location>
</feature>
<dbReference type="InterPro" id="IPR039564">
    <property type="entry name" value="Peptidase_C39-like"/>
</dbReference>
<keyword evidence="11" id="KW-1185">Reference proteome</keyword>
<dbReference type="SUPFAM" id="SSF54001">
    <property type="entry name" value="Cysteine proteinases"/>
    <property type="match status" value="1"/>
</dbReference>
<feature type="signal peptide" evidence="5">
    <location>
        <begin position="1"/>
        <end position="22"/>
    </location>
</feature>
<dbReference type="EMBL" id="JACHKF010000001">
    <property type="protein sequence ID" value="MBB6569887.1"/>
    <property type="molecule type" value="Genomic_DNA"/>
</dbReference>
<evidence type="ECO:0000256" key="1">
    <source>
        <dbReference type="ARBA" id="ARBA00004613"/>
    </source>
</evidence>
<accession>A0A7Y4KX57</accession>
<comment type="caution">
    <text evidence="10">The sequence shown here is derived from an EMBL/GenBank/DDBJ whole genome shotgun (WGS) entry which is preliminary data.</text>
</comment>
<dbReference type="Gene3D" id="2.180.10.10">
    <property type="entry name" value="RHS repeat-associated core"/>
    <property type="match status" value="2"/>
</dbReference>
<evidence type="ECO:0000256" key="2">
    <source>
        <dbReference type="ARBA" id="ARBA00022525"/>
    </source>
</evidence>
<name>A0A7Y4KX57_9ACTN</name>
<evidence type="ECO:0000313" key="9">
    <source>
        <dbReference type="EMBL" id="MBB6569887.1"/>
    </source>
</evidence>
<dbReference type="InterPro" id="IPR022045">
    <property type="entry name" value="TcdB_toxin_mid/N"/>
</dbReference>
<evidence type="ECO:0000313" key="12">
    <source>
        <dbReference type="Proteomes" id="UP000553957"/>
    </source>
</evidence>
<organism evidence="10 11">
    <name type="scientific">Kribbella sandramycini</name>
    <dbReference type="NCBI Taxonomy" id="60450"/>
    <lineage>
        <taxon>Bacteria</taxon>
        <taxon>Bacillati</taxon>
        <taxon>Actinomycetota</taxon>
        <taxon>Actinomycetes</taxon>
        <taxon>Propionibacteriales</taxon>
        <taxon>Kribbellaceae</taxon>
        <taxon>Kribbella</taxon>
    </lineage>
</organism>
<reference evidence="9 12" key="2">
    <citation type="submission" date="2020-08" db="EMBL/GenBank/DDBJ databases">
        <title>Sequencing the genomes of 1000 actinobacteria strains.</title>
        <authorList>
            <person name="Klenk H.-P."/>
        </authorList>
    </citation>
    <scope>NUCLEOTIDE SEQUENCE [LARGE SCALE GENOMIC DNA]</scope>
    <source>
        <strain evidence="9 12">DSM 15626</strain>
    </source>
</reference>
<dbReference type="Proteomes" id="UP000553957">
    <property type="component" value="Unassembled WGS sequence"/>
</dbReference>
<dbReference type="Pfam" id="PF03534">
    <property type="entry name" value="SpvB"/>
    <property type="match status" value="1"/>
</dbReference>
<dbReference type="Proteomes" id="UP000534306">
    <property type="component" value="Unassembled WGS sequence"/>
</dbReference>
<evidence type="ECO:0000313" key="10">
    <source>
        <dbReference type="EMBL" id="NOL40288.1"/>
    </source>
</evidence>
<dbReference type="InterPro" id="IPR003284">
    <property type="entry name" value="Sal_SpvB"/>
</dbReference>
<dbReference type="Pfam" id="PF13529">
    <property type="entry name" value="Peptidase_C39_2"/>
    <property type="match status" value="1"/>
</dbReference>
<dbReference type="SUPFAM" id="SSF69318">
    <property type="entry name" value="Integrin alpha N-terminal domain"/>
    <property type="match status" value="1"/>
</dbReference>
<feature type="domain" description="Insecticide toxin TcdB middle/N-terminal" evidence="6">
    <location>
        <begin position="662"/>
        <end position="791"/>
    </location>
</feature>
<evidence type="ECO:0000256" key="4">
    <source>
        <dbReference type="ARBA" id="ARBA00023026"/>
    </source>
</evidence>
<keyword evidence="4" id="KW-0843">Virulence</keyword>
<evidence type="ECO:0000259" key="6">
    <source>
        <dbReference type="Pfam" id="PF12256"/>
    </source>
</evidence>
<dbReference type="InterPro" id="IPR022385">
    <property type="entry name" value="Rhs_assc_core"/>
</dbReference>
<dbReference type="GO" id="GO:0005576">
    <property type="term" value="C:extracellular region"/>
    <property type="evidence" value="ECO:0007669"/>
    <property type="project" value="UniProtKB-SubCell"/>
</dbReference>
<evidence type="ECO:0000256" key="5">
    <source>
        <dbReference type="SAM" id="SignalP"/>
    </source>
</evidence>
<dbReference type="InterPro" id="IPR038765">
    <property type="entry name" value="Papain-like_cys_pep_sf"/>
</dbReference>
<keyword evidence="3" id="KW-0677">Repeat</keyword>
<dbReference type="InterPro" id="IPR006530">
    <property type="entry name" value="YD"/>
</dbReference>
<dbReference type="GO" id="GO:0005737">
    <property type="term" value="C:cytoplasm"/>
    <property type="evidence" value="ECO:0007669"/>
    <property type="project" value="InterPro"/>
</dbReference>
<keyword evidence="5" id="KW-0732">Signal</keyword>
<reference evidence="10 11" key="1">
    <citation type="submission" date="2020-05" db="EMBL/GenBank/DDBJ databases">
        <title>Genome sequence of Kribbella sandramycini ATCC 39419.</title>
        <authorList>
            <person name="Maclea K.S."/>
            <person name="Fair J.L."/>
        </authorList>
    </citation>
    <scope>NUCLEOTIDE SEQUENCE [LARGE SCALE GENOMIC DNA]</scope>
    <source>
        <strain evidence="10 11">ATCC 39419</strain>
    </source>
</reference>
<dbReference type="Gene3D" id="2.40.128.340">
    <property type="match status" value="1"/>
</dbReference>
<dbReference type="Pfam" id="PF25023">
    <property type="entry name" value="TEN_YD-shell"/>
    <property type="match status" value="1"/>
</dbReference>
<gene>
    <name evidence="9" type="ORF">HNR71_005524</name>
    <name evidence="10" type="ORF">HPO96_08535</name>
</gene>
<dbReference type="PANTHER" id="PTHR32305">
    <property type="match status" value="1"/>
</dbReference>
<protein>
    <submittedName>
        <fullName evidence="9">RHS repeat-associated protein</fullName>
    </submittedName>
</protein>
<dbReference type="EMBL" id="JABJRC010000002">
    <property type="protein sequence ID" value="NOL40288.1"/>
    <property type="molecule type" value="Genomic_DNA"/>
</dbReference>
<feature type="chain" id="PRO_5036406651" evidence="5">
    <location>
        <begin position="23"/>
        <end position="1875"/>
    </location>
</feature>
<dbReference type="Gene3D" id="3.90.70.10">
    <property type="entry name" value="Cysteine proteinases"/>
    <property type="match status" value="1"/>
</dbReference>
<proteinExistence type="predicted"/>
<evidence type="ECO:0000313" key="11">
    <source>
        <dbReference type="Proteomes" id="UP000534306"/>
    </source>
</evidence>
<comment type="subcellular location">
    <subcellularLocation>
        <location evidence="1">Secreted</location>
    </subcellularLocation>
</comment>
<feature type="domain" description="Peptidase C39-like" evidence="7">
    <location>
        <begin position="1709"/>
        <end position="1849"/>
    </location>
</feature>
<sequence length="1875" mass="201293">MRPVRIALVTVLLSTIAIPAGAISPPSADPPDEERTKLADVAKPVDPEVPAKSWQVDARGAFSDAIPLQVPAYRGLEPQLALKYESGAGNGVVGQGWTLTGVTEVERAGAGKGAPKYDSSDIFLLDGQELVACAAGSASPSCTTGGTHSTKNESYLRIALTGTGAASRWTVTAKDGTRQIFAPIHSVATDQVFRWGLSQIVDTLGNTVRYTWTDGHALDTVAYNGVEVKFHYETRPDAEQRAAGNGVLSTLNGRLKTVDITVGGDRLRAYKLTYATSAATARSLLTQVQQFGRDAAIDAQGNVAGGTSLPPVSATYQTGTPAFVSGSGSTSMANKNNTRYLPMDINGDGKSDLLEMYPGWTFERHAWISDGADFTLASNGTGMPIHADTRFLTGDANGDGKSDLVEIYPNGFNWGRRLYLSDGTGFALASTGHSQGNNGKDNRFLSMDVNGDGKSDVVELYQCGLFPVHYCRATWLSNGTAYTLASDDTGIGFGKDKQFLTADVNGDGRTDLVELYSAGFGAGGRHIWLSNGTGFVSGATDTAMAWSMPDADGSGSRFHAMDVNGDDKTDMVELYPFFSTYTRRTWISTGSSYVLGSTDALMSSSTNSRQLVADLNGDHRADLVELAPWGFSTLRRIWLSTGAGFAQGATDTSIGSFSCSKGECSSEFLEMDVNGDGLGEMTELYSANLGFNKGRHVWNIGGDVPDLLSAKTDPYGAKTSVAYTPSSAWPNANNPPLVQTASAVSVGDGRGATATTKYSFAGGAYHRGERTGLGFRTQRETAPCVTGETECPTTVTTFRQDLAAVGEAERRERRTGAGELLGATIQEFTVDNGVLPRTALPTGTWENVHAGDDVKRKYTTRQYNAYGEIAQQVEHGDHEATGDERTLTNTYVPNTTAYVVGKPAAVRKYQGAGTAGAKLAETLAYYDNATSWNQAPAKGLPTRAGDWRSTTDTYTDTRTEYDEFGNITAEIDALGGRTTLGWDSAYHLFQTTEQNALSHEVTASWDVVCGTPTKVRSPDGQLTKVTYDALCRRAEMTEPGGRFERYTWANLGDGGAQYEQTERPAADGSANAQWSRRYFDGLQRTWQTADQGPDAATGDIYVDTAYNARGLAAAKTPKYYWVSGQPRPTTYPTVTTYDALDRVVKEAMPGGASRTKSYGLWTTTATDERGNTTTDRVNAYDKRIASTQEVGGVARTATYVYDGNDHLTRSTDPDGNTIVYTRDAAGNATKIVDPDNGTTTYTWDAADRLTAQTDGKGQRTTFAYDVLGRKTSQTSTTGTATWKYDEQRAGYFNTGQLTTTTDPAGTKKSDYDAAGRVVRMVRTIDNTAYTFSYGFDPGGRPLWTTYPDGFTVGTAAAPLRYDGAGRLRAIPGFVTGAQYTAAGELSRLENANGTVTTRGFDAERGWLNSILTKKGATAIQDVTYTRDAKGNVVQAASPFAGESWTYAYDEAEQLTKASTHTISYDGTGNIAANSELGAYTYGSTRPHAVTKAGPNTYTYDAAGLMTSGAGRTFTWDGENRLASVTKAGVTTAFTYDADGARIQSVEGTTTRRYLGDDYEVDVTAGTATKYVSIAGQLVARAEGTTPYWVHTDQQGSIQAVTDAAGNEVHRKKYAAFGEVVATSGSLARESRGFTGQREDAAGLLYLHSRYYDPELGRFISPNPVIDGDDTVGLNRYVYAANDPINQTDKSGLDCEDGGKRCDRDNWVNYGEQKELEFSCGPAAVRVALSAQGYTVVDEEELWGPLQTDTGGTDSIAGNVVPVMNELLETSFYESKDIPQDAEGNAPDEFKQQLKADIVYDINRNRLIVANVVQGTAYDTAGNPHQYPGHYVTVVGYDEGGDLAHIYDPADAFGKYHYWMSTDNLANWIAGKGYAG</sequence>
<evidence type="ECO:0000256" key="3">
    <source>
        <dbReference type="ARBA" id="ARBA00022737"/>
    </source>
</evidence>
<evidence type="ECO:0000259" key="7">
    <source>
        <dbReference type="Pfam" id="PF13529"/>
    </source>
</evidence>
<dbReference type="InterPro" id="IPR031325">
    <property type="entry name" value="RHS_repeat"/>
</dbReference>
<keyword evidence="2" id="KW-0964">Secreted</keyword>